<evidence type="ECO:0000256" key="1">
    <source>
        <dbReference type="ARBA" id="ARBA00022729"/>
    </source>
</evidence>
<dbReference type="KEGG" id="luo:HHL09_07175"/>
<dbReference type="SUPFAM" id="SSF51126">
    <property type="entry name" value="Pectin lyase-like"/>
    <property type="match status" value="2"/>
</dbReference>
<name>A0A858REQ4_9BACT</name>
<evidence type="ECO:0000256" key="2">
    <source>
        <dbReference type="SAM" id="SignalP"/>
    </source>
</evidence>
<dbReference type="Pfam" id="PF12951">
    <property type="entry name" value="PATR"/>
    <property type="match status" value="5"/>
</dbReference>
<evidence type="ECO:0000313" key="4">
    <source>
        <dbReference type="Proteomes" id="UP000501812"/>
    </source>
</evidence>
<dbReference type="RefSeq" id="WP_169453890.1">
    <property type="nucleotide sequence ID" value="NZ_CP051774.1"/>
</dbReference>
<sequence length="1633" mass="157912">MPYSRASLARLALLTATTSLLPVHAGTLYWDTNGDTAGSGNVGGTWDSGTNWSANAAGGSVVGWTNGESVVFSAGTDGVATKTVTIGGTVATPSIMVEEVGLVQIQGGSIDIAGGSVFDTSVLGNATNRSLTWTSAIIGTGGLTLAVNGDTSATGGGSSSLFGLTGTNTFTGDVTITSGVVNAASNFGAATNKVILNGGGIVDANTNGVFTRDIEIGAAGGVIRNFGNTNNFRLQGALTGSGELRRTDAGTTVLTGNGSGFTGALNIQQGTMQIGDGLQTSNLIANTSGIALGHSGGAGSIRYRLDTSFTLSSPVTFANAGSAFHWQGTGADDVLTINSAFGSSSSIGTLGIASGGVSLGSGADVKISSVSITSTPSNSAAAVIGTLNIGSGASLVTKYLGLGDASNTSGIINQTGGTLTVESGGNGIRIGHWANGGTPGSAYNLSGGTLDASGLSGNSGDAQLVSIGWDGLGSMSVGGGASTATLKAVGIQLDKNRSGAGSMATNLTVGTNGVVEVGSRGILAQGSNDSVVLNGGTIRSTGTSNWNATFNANAASVFDGNAGTTTTVSGVLTGSGNIQQTGSGVFSYTGASTAYTGNLNVGAAGTLTGTGTIAGNVTIDGTLAAGATAAAASVGTLVFGDAGAGTTTTAVNGAILMDLNGASVATGNDKFTVNDHLSFGASSVLNPTFYGAAATGGSTYNLINYTGTLTGAPVLDAGFINSHRQTFALDTATAGQINLSVTGSAANLVWTGDGAGNAWNVNGVSNWNNGGSSDKFYQTDSVSFTDAGDASVPVNVSGVVNAPGVTVDSTKDYTFAGTGSITGSGQFTKSGTGSLTVLTDFTPGAMNISAGTVNFGNGGTTGGLLGSGTITLAADATLNLNRSDATSFNRAFAAGSAGTFVKSGAGNLTLGSFQLLPRNVTVNGGTLTVTGGGFGGNRLDGAGVITVNSGATMVLAAGSAHALGGSDGAMTESMILNGGTLTVNQEQYFNSITMNGATVNGSAEIRSSNATNWAVTGSIASTMSARVNMVGAANFNVGDVTGSAAEDLTVSGQVTGSGAFNKNGAGTMRVTGNNNFTGALAISGGVLQAASNNALGFGGAIGNTAVNGTTVTGGGALDLSGVTVNEAITLNGGKLINSNTSTAGTLASGIAGIRITAVGSGYTSAPTVALSGGGGSGATATTALSGATVGSVTTTAAGSGYTSAPTVTLNGGAGTGATATAVISSLTLTGTNNEIGGDGNLSVNAIITGTGGYTKTGAGTLTLGTGASTLAGDIVVNGGAINVAVQGNATTSAFGNQASSRTVTINNGAIVNFNTNNVLGNGAVALANLPTFTVNQGGTLAANNYNVIGAVNLNGGTLTRTGTGTPGSYQGFELKGTVTTGGSAQSTITSTGGYGHHLAGNINFNVGNAVAGADLIVAAALRNASPDVGGTGGLTKTGSGTMALNASNTYTGATMVSAGTLLVNGALGNTAVTVGIDGILGGGSATAGTIAGNVTVDGTLAPGSSAGTLALGGNLLLNSTAILNWELDAASPLSLGLGVNDLVTVGGQLTLDGTLNVAGTSSFAGVNTGTWTLLTYGSLVDNSLVLGSMPTLDSGLSWQLTTGDNRVNVSIVPEPRAALLGALGLMFLFRRRR</sequence>
<organism evidence="3 4">
    <name type="scientific">Luteolibacter luteus</name>
    <dbReference type="NCBI Taxonomy" id="2728835"/>
    <lineage>
        <taxon>Bacteria</taxon>
        <taxon>Pseudomonadati</taxon>
        <taxon>Verrucomicrobiota</taxon>
        <taxon>Verrucomicrobiia</taxon>
        <taxon>Verrucomicrobiales</taxon>
        <taxon>Verrucomicrobiaceae</taxon>
        <taxon>Luteolibacter</taxon>
    </lineage>
</organism>
<evidence type="ECO:0000313" key="3">
    <source>
        <dbReference type="EMBL" id="QJE95576.1"/>
    </source>
</evidence>
<dbReference type="InterPro" id="IPR013425">
    <property type="entry name" value="Autotrns_rpt"/>
</dbReference>
<dbReference type="Proteomes" id="UP000501812">
    <property type="component" value="Chromosome"/>
</dbReference>
<keyword evidence="4" id="KW-1185">Reference proteome</keyword>
<gene>
    <name evidence="3" type="ORF">HHL09_07175</name>
</gene>
<dbReference type="InterPro" id="IPR011050">
    <property type="entry name" value="Pectin_lyase_fold/virulence"/>
</dbReference>
<feature type="signal peptide" evidence="2">
    <location>
        <begin position="1"/>
        <end position="25"/>
    </location>
</feature>
<reference evidence="3 4" key="1">
    <citation type="submission" date="2020-04" db="EMBL/GenBank/DDBJ databases">
        <title>Luteolibacter sp. G-1-1-1 isolated from soil.</title>
        <authorList>
            <person name="Dahal R.H."/>
        </authorList>
    </citation>
    <scope>NUCLEOTIDE SEQUENCE [LARGE SCALE GENOMIC DNA]</scope>
    <source>
        <strain evidence="3 4">G-1-1-1</strain>
    </source>
</reference>
<evidence type="ECO:0008006" key="5">
    <source>
        <dbReference type="Google" id="ProtNLM"/>
    </source>
</evidence>
<keyword evidence="1 2" id="KW-0732">Signal</keyword>
<dbReference type="NCBIfam" id="TIGR02601">
    <property type="entry name" value="autotrns_rpt"/>
    <property type="match status" value="4"/>
</dbReference>
<dbReference type="EMBL" id="CP051774">
    <property type="protein sequence ID" value="QJE95576.1"/>
    <property type="molecule type" value="Genomic_DNA"/>
</dbReference>
<accession>A0A858REQ4</accession>
<dbReference type="InterPro" id="IPR012332">
    <property type="entry name" value="Autotransporter_pectin_lyase_C"/>
</dbReference>
<dbReference type="Gene3D" id="2.160.20.20">
    <property type="match status" value="1"/>
</dbReference>
<proteinExistence type="predicted"/>
<feature type="chain" id="PRO_5032447711" description="PEP-CTERM sorting domain-containing protein" evidence="2">
    <location>
        <begin position="26"/>
        <end position="1633"/>
    </location>
</feature>
<protein>
    <recommendedName>
        <fullName evidence="5">PEP-CTERM sorting domain-containing protein</fullName>
    </recommendedName>
</protein>